<dbReference type="PANTHER" id="PTHR11941">
    <property type="entry name" value="ENOYL-COA HYDRATASE-RELATED"/>
    <property type="match status" value="1"/>
</dbReference>
<reference evidence="3 4" key="1">
    <citation type="submission" date="2020-04" db="EMBL/GenBank/DDBJ databases">
        <authorList>
            <person name="De Canck E."/>
        </authorList>
    </citation>
    <scope>NUCLEOTIDE SEQUENCE [LARGE SCALE GENOMIC DNA]</scope>
    <source>
        <strain evidence="3 4">LMG 28688</strain>
    </source>
</reference>
<name>A0A6J5G8H8_9BURK</name>
<dbReference type="InterPro" id="IPR029045">
    <property type="entry name" value="ClpP/crotonase-like_dom_sf"/>
</dbReference>
<keyword evidence="4" id="KW-1185">Reference proteome</keyword>
<dbReference type="CDD" id="cd06558">
    <property type="entry name" value="crotonase-like"/>
    <property type="match status" value="1"/>
</dbReference>
<evidence type="ECO:0000313" key="4">
    <source>
        <dbReference type="Proteomes" id="UP000494119"/>
    </source>
</evidence>
<dbReference type="Proteomes" id="UP000494119">
    <property type="component" value="Unassembled WGS sequence"/>
</dbReference>
<dbReference type="EC" id="4.2.1.17" evidence="3"/>
<dbReference type="EMBL" id="CADIKL010000018">
    <property type="protein sequence ID" value="CAB3793774.1"/>
    <property type="molecule type" value="Genomic_DNA"/>
</dbReference>
<evidence type="ECO:0000256" key="1">
    <source>
        <dbReference type="ARBA" id="ARBA00005254"/>
    </source>
</evidence>
<dbReference type="GO" id="GO:0004300">
    <property type="term" value="F:enoyl-CoA hydratase activity"/>
    <property type="evidence" value="ECO:0007669"/>
    <property type="project" value="UniProtKB-EC"/>
</dbReference>
<accession>A0A6J5G8H8</accession>
<keyword evidence="3" id="KW-0456">Lyase</keyword>
<evidence type="ECO:0000313" key="3">
    <source>
        <dbReference type="EMBL" id="CAB3793774.1"/>
    </source>
</evidence>
<comment type="similarity">
    <text evidence="1 2">Belongs to the enoyl-CoA hydratase/isomerase family.</text>
</comment>
<dbReference type="InterPro" id="IPR018376">
    <property type="entry name" value="Enoyl-CoA_hyd/isom_CS"/>
</dbReference>
<sequence length="258" mass="27637">MNESVSFEVRGQVGWITLTRPEARNALSREMVLAMTTQLRAWREDAGVRVVALTGTGPAFCAGADLKTAGSPAQPGEADFLDTLVVFFDLLRAFPKPVIAAVNGLAVAGGLETVLACDFVIAAQSARFGDAHSNFGVFPGGGGAAVLPRKVPHNVAKYLLFTGDSLPADEMKTHGLVSEVVADAELVARVQAIGEKLAKKSPLVLRRMKQVADEAPDKSVADALRHELLELRNHQRSYDIAEGLRAFAEKRAPEFKGY</sequence>
<dbReference type="PANTHER" id="PTHR11941:SF54">
    <property type="entry name" value="ENOYL-COA HYDRATASE, MITOCHONDRIAL"/>
    <property type="match status" value="1"/>
</dbReference>
<dbReference type="PROSITE" id="PS00166">
    <property type="entry name" value="ENOYL_COA_HYDRATASE"/>
    <property type="match status" value="1"/>
</dbReference>
<dbReference type="RefSeq" id="WP_129564035.1">
    <property type="nucleotide sequence ID" value="NZ_CADIKL010000018.1"/>
</dbReference>
<dbReference type="InterPro" id="IPR001753">
    <property type="entry name" value="Enoyl-CoA_hydra/iso"/>
</dbReference>
<dbReference type="Pfam" id="PF00378">
    <property type="entry name" value="ECH_1"/>
    <property type="match status" value="1"/>
</dbReference>
<organism evidence="3 4">
    <name type="scientific">Paraburkholderia caffeinitolerans</name>
    <dbReference type="NCBI Taxonomy" id="1723730"/>
    <lineage>
        <taxon>Bacteria</taxon>
        <taxon>Pseudomonadati</taxon>
        <taxon>Pseudomonadota</taxon>
        <taxon>Betaproteobacteria</taxon>
        <taxon>Burkholderiales</taxon>
        <taxon>Burkholderiaceae</taxon>
        <taxon>Paraburkholderia</taxon>
    </lineage>
</organism>
<dbReference type="SUPFAM" id="SSF52096">
    <property type="entry name" value="ClpP/crotonase"/>
    <property type="match status" value="1"/>
</dbReference>
<dbReference type="AlphaFoldDB" id="A0A6J5G8H8"/>
<dbReference type="Gene3D" id="3.90.226.10">
    <property type="entry name" value="2-enoyl-CoA Hydratase, Chain A, domain 1"/>
    <property type="match status" value="1"/>
</dbReference>
<gene>
    <name evidence="3" type="primary">paaF_4</name>
    <name evidence="3" type="ORF">LMG28688_03809</name>
</gene>
<evidence type="ECO:0000256" key="2">
    <source>
        <dbReference type="RuleBase" id="RU003707"/>
    </source>
</evidence>
<protein>
    <submittedName>
        <fullName evidence="3">2,3-dehydroadipyl-CoA hydratase</fullName>
        <ecNumber evidence="3">4.2.1.17</ecNumber>
    </submittedName>
</protein>
<dbReference type="GO" id="GO:0006635">
    <property type="term" value="P:fatty acid beta-oxidation"/>
    <property type="evidence" value="ECO:0007669"/>
    <property type="project" value="TreeGrafter"/>
</dbReference>
<proteinExistence type="inferred from homology"/>